<evidence type="ECO:0000256" key="2">
    <source>
        <dbReference type="ARBA" id="ARBA00022705"/>
    </source>
</evidence>
<dbReference type="InterPro" id="IPR055237">
    <property type="entry name" value="Cdc6_lid"/>
</dbReference>
<comment type="caution">
    <text evidence="7">The sequence shown here is derived from an EMBL/GenBank/DDBJ whole genome shotgun (WGS) entry which is preliminary data.</text>
</comment>
<dbReference type="InterPro" id="IPR014277">
    <property type="entry name" value="Orc1/Cdc6_arc"/>
</dbReference>
<evidence type="ECO:0000256" key="4">
    <source>
        <dbReference type="ARBA" id="ARBA00022840"/>
    </source>
</evidence>
<dbReference type="Pfam" id="PF13191">
    <property type="entry name" value="AAA_16"/>
    <property type="match status" value="1"/>
</dbReference>
<dbReference type="HAMAP" id="MF_01407">
    <property type="entry name" value="ORC1_type_DNA_replic_protein"/>
    <property type="match status" value="1"/>
</dbReference>
<dbReference type="InterPro" id="IPR027417">
    <property type="entry name" value="P-loop_NTPase"/>
</dbReference>
<feature type="binding site" evidence="5">
    <location>
        <position position="232"/>
    </location>
    <ligand>
        <name>ATP</name>
        <dbReference type="ChEBI" id="CHEBI:30616"/>
    </ligand>
</feature>
<dbReference type="InterPro" id="IPR003593">
    <property type="entry name" value="AAA+_ATPase"/>
</dbReference>
<dbReference type="InterPro" id="IPR041664">
    <property type="entry name" value="AAA_16"/>
</dbReference>
<comment type="similarity">
    <text evidence="1 5">Belongs to the CDC6/cdc18 family.</text>
</comment>
<gene>
    <name evidence="7" type="ORF">EGH25_10590</name>
</gene>
<dbReference type="SUPFAM" id="SSF52540">
    <property type="entry name" value="P-loop containing nucleoside triphosphate hydrolases"/>
    <property type="match status" value="1"/>
</dbReference>
<keyword evidence="4 5" id="KW-0067">ATP-binding</keyword>
<dbReference type="FunFam" id="1.10.8.60:FF:000073">
    <property type="entry name" value="ORC1-type DNA replication protein"/>
    <property type="match status" value="1"/>
</dbReference>
<dbReference type="SMART" id="SM00382">
    <property type="entry name" value="AAA"/>
    <property type="match status" value="1"/>
</dbReference>
<feature type="binding site" evidence="5">
    <location>
        <begin position="75"/>
        <end position="79"/>
    </location>
    <ligand>
        <name>ATP</name>
        <dbReference type="ChEBI" id="CHEBI:30616"/>
    </ligand>
</feature>
<evidence type="ECO:0000313" key="7">
    <source>
        <dbReference type="EMBL" id="MCX2819796.1"/>
    </source>
</evidence>
<dbReference type="EMBL" id="RKLV01000012">
    <property type="protein sequence ID" value="MCX2819796.1"/>
    <property type="molecule type" value="Genomic_DNA"/>
</dbReference>
<feature type="domain" description="AAA+ ATPase" evidence="6">
    <location>
        <begin position="63"/>
        <end position="233"/>
    </location>
</feature>
<dbReference type="NCBIfam" id="TIGR02928">
    <property type="entry name" value="orc1/cdc6 family replication initiation protein"/>
    <property type="match status" value="1"/>
</dbReference>
<accession>A0A9Q4C7P6</accession>
<keyword evidence="3 5" id="KW-0547">Nucleotide-binding</keyword>
<organism evidence="7 8">
    <name type="scientific">Halorutilus salinus</name>
    <dbReference type="NCBI Taxonomy" id="2487751"/>
    <lineage>
        <taxon>Archaea</taxon>
        <taxon>Methanobacteriati</taxon>
        <taxon>Methanobacteriota</taxon>
        <taxon>Stenosarchaea group</taxon>
        <taxon>Halobacteria</taxon>
        <taxon>Halorutilales</taxon>
        <taxon>Halorutilaceae</taxon>
        <taxon>Halorutilus</taxon>
    </lineage>
</organism>
<comment type="function">
    <text evidence="5">Involved in regulation of DNA replication.</text>
</comment>
<name>A0A9Q4C7P6_9EURY</name>
<feature type="binding site" evidence="5">
    <location>
        <position position="244"/>
    </location>
    <ligand>
        <name>ATP</name>
        <dbReference type="ChEBI" id="CHEBI:30616"/>
    </ligand>
</feature>
<protein>
    <recommendedName>
        <fullName evidence="5">ORC1-type DNA replication protein</fullName>
    </recommendedName>
</protein>
<dbReference type="InterPro" id="IPR036390">
    <property type="entry name" value="WH_DNA-bd_sf"/>
</dbReference>
<reference evidence="7" key="1">
    <citation type="submission" date="2022-09" db="EMBL/GenBank/DDBJ databases">
        <title>Haloadaptaus new haloarchaeum isolated from saline soil.</title>
        <authorList>
            <person name="Duran-Viseras A."/>
            <person name="Sanchez-Porro C."/>
            <person name="Ventosa A."/>
        </authorList>
    </citation>
    <scope>NUCLEOTIDE SEQUENCE</scope>
    <source>
        <strain evidence="7">F3-133</strain>
    </source>
</reference>
<evidence type="ECO:0000256" key="3">
    <source>
        <dbReference type="ARBA" id="ARBA00022741"/>
    </source>
</evidence>
<dbReference type="AlphaFoldDB" id="A0A9Q4C7P6"/>
<dbReference type="InterPro" id="IPR050311">
    <property type="entry name" value="ORC1/CDC6"/>
</dbReference>
<evidence type="ECO:0000313" key="8">
    <source>
        <dbReference type="Proteomes" id="UP001149411"/>
    </source>
</evidence>
<evidence type="ECO:0000256" key="1">
    <source>
        <dbReference type="ARBA" id="ARBA00006184"/>
    </source>
</evidence>
<dbReference type="CDD" id="cd00009">
    <property type="entry name" value="AAA"/>
    <property type="match status" value="1"/>
</dbReference>
<proteinExistence type="inferred from homology"/>
<keyword evidence="8" id="KW-1185">Reference proteome</keyword>
<evidence type="ECO:0000259" key="6">
    <source>
        <dbReference type="SMART" id="SM00382"/>
    </source>
</evidence>
<dbReference type="Pfam" id="PF22703">
    <property type="entry name" value="Cdc6_lid"/>
    <property type="match status" value="1"/>
</dbReference>
<dbReference type="Proteomes" id="UP001149411">
    <property type="component" value="Unassembled WGS sequence"/>
</dbReference>
<dbReference type="SUPFAM" id="SSF46785">
    <property type="entry name" value="Winged helix' DNA-binding domain"/>
    <property type="match status" value="1"/>
</dbReference>
<dbReference type="PANTHER" id="PTHR10763">
    <property type="entry name" value="CELL DIVISION CONTROL PROTEIN 6-RELATED"/>
    <property type="match status" value="1"/>
</dbReference>
<dbReference type="PANTHER" id="PTHR10763:SF22">
    <property type="entry name" value="ORC1-TYPE DNA REPLICATION PROTEIN"/>
    <property type="match status" value="1"/>
</dbReference>
<dbReference type="Gene3D" id="3.40.50.300">
    <property type="entry name" value="P-loop containing nucleotide triphosphate hydrolases"/>
    <property type="match status" value="1"/>
</dbReference>
<evidence type="ECO:0000256" key="5">
    <source>
        <dbReference type="HAMAP-Rule" id="MF_01407"/>
    </source>
</evidence>
<dbReference type="RefSeq" id="WP_266088390.1">
    <property type="nucleotide sequence ID" value="NZ_RKLV01000012.1"/>
</dbReference>
<dbReference type="GO" id="GO:0005524">
    <property type="term" value="F:ATP binding"/>
    <property type="evidence" value="ECO:0007669"/>
    <property type="project" value="UniProtKB-UniRule"/>
</dbReference>
<dbReference type="InterPro" id="IPR036388">
    <property type="entry name" value="WH-like_DNA-bd_sf"/>
</dbReference>
<sequence>MTEDDLNPIESILLEEGEKESKLIENRKLLDPTYIVDEDRIVGRDEQLNKVARALRVILEGDRAANLFLYGPSGTGKSLITKAVCRNLKNLSEDNGIRLGTVEMNCRNLKTLDTAVHEMGEETAKEAGTDYDVPRRGYSTEYKYDKLFELVEENFDSLIYIFNELDMLSGRSDKDEPAFSRLLYTLSRLEETRSLSTNVTTIAISNDTRLMDQIDSRAESTFSPEEIHFDDYDANQLRSILDRRRDAFREGVLSESTLPLAAALAAQDHGDARKAIDLLRISGDMAELDNEQEVTEEHVKRAQKKIEESRVLEVIRGLSPQKKYSLYSTAKVASMAENRTARSVEGYRVYQHMMDEIDADKRIKETYTNKLKELSTYSLLNWERNSEGPSSGAFLEFKFETDLDAIVETLEQEEWYNRLDESRLRQTIRESFTR</sequence>
<dbReference type="InterPro" id="IPR015163">
    <property type="entry name" value="Cdc6_C"/>
</dbReference>
<dbReference type="Gene3D" id="1.10.10.10">
    <property type="entry name" value="Winged helix-like DNA-binding domain superfamily/Winged helix DNA-binding domain"/>
    <property type="match status" value="1"/>
</dbReference>
<dbReference type="GO" id="GO:0006260">
    <property type="term" value="P:DNA replication"/>
    <property type="evidence" value="ECO:0007669"/>
    <property type="project" value="UniProtKB-UniRule"/>
</dbReference>
<keyword evidence="2 5" id="KW-0235">DNA replication</keyword>
<dbReference type="Pfam" id="PF09079">
    <property type="entry name" value="WHD_Cdc6"/>
    <property type="match status" value="1"/>
</dbReference>
<dbReference type="Gene3D" id="1.10.8.60">
    <property type="match status" value="1"/>
</dbReference>